<dbReference type="OMA" id="HETIKIN"/>
<name>A0A0L0HSS2_SPIPD</name>
<keyword evidence="8" id="KW-1133">Transmembrane helix</keyword>
<dbReference type="GeneID" id="27685071"/>
<evidence type="ECO:0000256" key="2">
    <source>
        <dbReference type="ARBA" id="ARBA00022448"/>
    </source>
</evidence>
<feature type="coiled-coil region" evidence="6">
    <location>
        <begin position="1032"/>
        <end position="1074"/>
    </location>
</feature>
<dbReference type="PANTHER" id="PTHR46980">
    <property type="entry name" value="TRICALBIN-1-RELATED"/>
    <property type="match status" value="1"/>
</dbReference>
<evidence type="ECO:0000256" key="4">
    <source>
        <dbReference type="ARBA" id="ARBA00023121"/>
    </source>
</evidence>
<dbReference type="FunCoup" id="A0A0L0HSS2">
    <property type="interactions" value="25"/>
</dbReference>
<dbReference type="SMART" id="SM00239">
    <property type="entry name" value="C2"/>
    <property type="match status" value="6"/>
</dbReference>
<dbReference type="InterPro" id="IPR000008">
    <property type="entry name" value="C2_dom"/>
</dbReference>
<dbReference type="RefSeq" id="XP_016611994.1">
    <property type="nucleotide sequence ID" value="XM_016749725.1"/>
</dbReference>
<feature type="domain" description="C2" evidence="9">
    <location>
        <begin position="1205"/>
        <end position="1325"/>
    </location>
</feature>
<keyword evidence="5 8" id="KW-0472">Membrane</keyword>
<comment type="subcellular location">
    <subcellularLocation>
        <location evidence="1">Membrane</location>
    </subcellularLocation>
</comment>
<organism evidence="11 12">
    <name type="scientific">Spizellomyces punctatus (strain DAOM BR117)</name>
    <dbReference type="NCBI Taxonomy" id="645134"/>
    <lineage>
        <taxon>Eukaryota</taxon>
        <taxon>Fungi</taxon>
        <taxon>Fungi incertae sedis</taxon>
        <taxon>Chytridiomycota</taxon>
        <taxon>Chytridiomycota incertae sedis</taxon>
        <taxon>Chytridiomycetes</taxon>
        <taxon>Spizellomycetales</taxon>
        <taxon>Spizellomycetaceae</taxon>
        <taxon>Spizellomyces</taxon>
    </lineage>
</organism>
<protein>
    <recommendedName>
        <fullName evidence="13">C2 domain-containing protein</fullName>
    </recommendedName>
</protein>
<evidence type="ECO:0000256" key="8">
    <source>
        <dbReference type="SAM" id="Phobius"/>
    </source>
</evidence>
<evidence type="ECO:0000256" key="3">
    <source>
        <dbReference type="ARBA" id="ARBA00023055"/>
    </source>
</evidence>
<evidence type="ECO:0000313" key="11">
    <source>
        <dbReference type="EMBL" id="KND03955.1"/>
    </source>
</evidence>
<evidence type="ECO:0000256" key="1">
    <source>
        <dbReference type="ARBA" id="ARBA00004370"/>
    </source>
</evidence>
<evidence type="ECO:0000313" key="12">
    <source>
        <dbReference type="Proteomes" id="UP000053201"/>
    </source>
</evidence>
<dbReference type="VEuPathDB" id="FungiDB:SPPG_01407"/>
<keyword evidence="8" id="KW-0812">Transmembrane</keyword>
<keyword evidence="2" id="KW-0813">Transport</keyword>
<feature type="region of interest" description="Disordered" evidence="7">
    <location>
        <begin position="1"/>
        <end position="59"/>
    </location>
</feature>
<evidence type="ECO:0000256" key="6">
    <source>
        <dbReference type="SAM" id="Coils"/>
    </source>
</evidence>
<dbReference type="PANTHER" id="PTHR46980:SF2">
    <property type="entry name" value="TRICALBIN-1-RELATED"/>
    <property type="match status" value="1"/>
</dbReference>
<keyword evidence="3" id="KW-0445">Lipid transport</keyword>
<dbReference type="CDD" id="cd00030">
    <property type="entry name" value="C2"/>
    <property type="match status" value="2"/>
</dbReference>
<feature type="domain" description="C2" evidence="9">
    <location>
        <begin position="619"/>
        <end position="751"/>
    </location>
</feature>
<evidence type="ECO:0008006" key="13">
    <source>
        <dbReference type="Google" id="ProtNLM"/>
    </source>
</evidence>
<dbReference type="GO" id="GO:0016020">
    <property type="term" value="C:membrane"/>
    <property type="evidence" value="ECO:0007669"/>
    <property type="project" value="UniProtKB-SubCell"/>
</dbReference>
<gene>
    <name evidence="11" type="ORF">SPPG_01407</name>
</gene>
<dbReference type="PROSITE" id="PS50004">
    <property type="entry name" value="C2"/>
    <property type="match status" value="5"/>
</dbReference>
<feature type="transmembrane region" description="Helical" evidence="8">
    <location>
        <begin position="202"/>
        <end position="228"/>
    </location>
</feature>
<proteinExistence type="predicted"/>
<feature type="domain" description="C2" evidence="9">
    <location>
        <begin position="763"/>
        <end position="878"/>
    </location>
</feature>
<keyword evidence="12" id="KW-1185">Reference proteome</keyword>
<dbReference type="Pfam" id="PF25669">
    <property type="entry name" value="SMP_MUG190-like"/>
    <property type="match status" value="2"/>
</dbReference>
<keyword evidence="6" id="KW-0175">Coiled coil</keyword>
<evidence type="ECO:0000256" key="5">
    <source>
        <dbReference type="ARBA" id="ARBA00023136"/>
    </source>
</evidence>
<dbReference type="GO" id="GO:0006869">
    <property type="term" value="P:lipid transport"/>
    <property type="evidence" value="ECO:0007669"/>
    <property type="project" value="UniProtKB-KW"/>
</dbReference>
<accession>A0A0L0HSS2</accession>
<dbReference type="STRING" id="645134.A0A0L0HSS2"/>
<dbReference type="GO" id="GO:0008289">
    <property type="term" value="F:lipid binding"/>
    <property type="evidence" value="ECO:0007669"/>
    <property type="project" value="UniProtKB-KW"/>
</dbReference>
<dbReference type="InterPro" id="IPR031468">
    <property type="entry name" value="SMP_LBD"/>
</dbReference>
<dbReference type="OrthoDB" id="270970at2759"/>
<dbReference type="InParanoid" id="A0A0L0HSS2"/>
<dbReference type="EMBL" id="KQ257451">
    <property type="protein sequence ID" value="KND03955.1"/>
    <property type="molecule type" value="Genomic_DNA"/>
</dbReference>
<dbReference type="InterPro" id="IPR052455">
    <property type="entry name" value="Tricalbin_domain"/>
</dbReference>
<sequence length="1616" mass="179551">MDNSSVMAAHLASQSAMKRDLSESSPDDQHLQKVDPSKEEQASMAAASPPTENVVPADKVPHTTLDELTEVVMKGRPSSVVSKATSASIPQVPLPTQPKRLNSDNFRAAGKTVIAANVISRPIGQGPPQKHTITAAQAMTRLTGVIFDNDGEIPAPLRSLAVTGITTMDNMKAQLDAYKPLVEQIVYWENMKVAFYFTTGIILTWLFTRIGMGFGWVIVILIMVGGAFRRNQQRLRRKLRNDLNKQMSMKRLETDTETVNWMNLFLTRFWLIFEPSLSAGIKDAVDAVLEANKPGFLDDLRLTTFTLGSEAPRVEGIRCYPSTSDDILMMDWDLSFSPIDDDEISKKQREHRDVRNSKIELTARVGKGVASIPLPVLVTEMEFKGKARIQLKFMTSYPHIKTVDFGFLEMPHIDFIVRPLKGMDLMDTPGLSSFLTDTINYYTKMFVVDPNKITIDLEQLLGGTSEADKPVGVLRVSLYEAKGLKNMELAGKSDPYALLFVGGKQVARTKTIDNTLDPVWDETFHIVITKSDLTQTSSNSDELKIEVMDWNNLQKDKSMGVTASLRLARWVKLLEDDRGQEADGLSREERDRLLHEWGSPFGDDTVGDIWKKLSIGDSQKGDVRFNMAYFPVQEPLAGTPAPDIYSGILQITVHQAKELPCSKNANTDCSIEQDGMELFRTPVKKKSNNPVWDAPFTVFVNELDMAKFKFRVWQGGQALGGCDILPREFIGKESTDDWFKLYGGKEASGRLRVTFKFTPVDLEGGNLDRSKIKRRNPAGLLRLHVVEAKGLMNVEMMGKSDPYTKLNLAGRAFGATHVKNNTLDPKWDEIFYAVCYSKKEQLALSLWDWNDFKKDRTLGRVEFLVGDLVKEDDEDVGSGEESMVDEAVGMRPEVLARLERDGLKIVRTGLTADVWAPVYIYKNKAEDLFAETAEATPLGSNEQLDHHRSSVNGIPNVLSLDGIASLATSAASSARPSVITGTKEPRQKGFIHFVLDYFPVVCDKIIHPERIVDHKRSRESIGTQYGSLPSVAEEEEEDDEEIKRQKEALQIEKRQAVEEAQEEQERVMKSKRERIEGILRDFHSGIVMIRVHEVQELCRTGNIYAEIVMDDDGPIWSTRTKKQTGSAKWDESLDKYISHVSTHTYTIQIRHQPEKDRSISDPIIGHWRGDITTLMGRSNYWVPLLDGEADQDGVVVGVVGKVRVSVGFAPVAVEGDSSETGGGMGMVHCDVLEARGLEAVDSGGASDPYVQIYLNGSKIHKTRVIKKTLDPVWNETFSCPVTSRLRSTLEFRVKDWNNFAKDVTLGTVRVQLGRLVPNTVVTHEYPLEGAAGGTIKLRMFFDPQAIESRRNSTVNVSSKSDVHDASARLEGEESGMTKMGKAVISRLAGTTVGLGKSMIDSGSDKKKTRGKGVEAIASERGILTVDDDAANVAVPPSSPVTLPKGTTTLHILEARNLKPVDTNGTSDPFIKVVQTHHGRLKTLYKTHVIKKSLNPVWNEKCVVVGPPWRVRVLVRDHNTVARNVELGEVDVDFEEWFSNQGEQEEDMMRVEKWVPLSLGGTGEVRLLAEYHRDLNGTNGSVGSGRNSVVSVGGGESPGSVRKVFGGFLGKKSRDSF</sequence>
<dbReference type="Pfam" id="PF00168">
    <property type="entry name" value="C2"/>
    <property type="match status" value="6"/>
</dbReference>
<feature type="domain" description="SMP-LTD" evidence="10">
    <location>
        <begin position="255"/>
        <end position="458"/>
    </location>
</feature>
<evidence type="ECO:0000256" key="7">
    <source>
        <dbReference type="SAM" id="MobiDB-lite"/>
    </source>
</evidence>
<dbReference type="eggNOG" id="KOG1012">
    <property type="taxonomic scope" value="Eukaryota"/>
</dbReference>
<feature type="domain" description="C2" evidence="9">
    <location>
        <begin position="1426"/>
        <end position="1546"/>
    </location>
</feature>
<feature type="domain" description="C2" evidence="9">
    <location>
        <begin position="449"/>
        <end position="583"/>
    </location>
</feature>
<feature type="compositionally biased region" description="Basic and acidic residues" evidence="7">
    <location>
        <begin position="17"/>
        <end position="41"/>
    </location>
</feature>
<feature type="compositionally biased region" description="Polar residues" evidence="7">
    <location>
        <begin position="1"/>
        <end position="16"/>
    </location>
</feature>
<evidence type="ECO:0000259" key="10">
    <source>
        <dbReference type="PROSITE" id="PS51847"/>
    </source>
</evidence>
<dbReference type="Proteomes" id="UP000053201">
    <property type="component" value="Unassembled WGS sequence"/>
</dbReference>
<evidence type="ECO:0000259" key="9">
    <source>
        <dbReference type="PROSITE" id="PS50004"/>
    </source>
</evidence>
<dbReference type="PROSITE" id="PS51847">
    <property type="entry name" value="SMP"/>
    <property type="match status" value="1"/>
</dbReference>
<reference evidence="11 12" key="1">
    <citation type="submission" date="2009-08" db="EMBL/GenBank/DDBJ databases">
        <title>The Genome Sequence of Spizellomyces punctatus strain DAOM BR117.</title>
        <authorList>
            <consortium name="The Broad Institute Genome Sequencing Platform"/>
            <person name="Russ C."/>
            <person name="Cuomo C."/>
            <person name="Shea T."/>
            <person name="Young S.K."/>
            <person name="Zeng Q."/>
            <person name="Koehrsen M."/>
            <person name="Haas B."/>
            <person name="Borodovsky M."/>
            <person name="Guigo R."/>
            <person name="Alvarado L."/>
            <person name="Berlin A."/>
            <person name="Bochicchio J."/>
            <person name="Borenstein D."/>
            <person name="Chapman S."/>
            <person name="Chen Z."/>
            <person name="Engels R."/>
            <person name="Freedman E."/>
            <person name="Gellesch M."/>
            <person name="Goldberg J."/>
            <person name="Griggs A."/>
            <person name="Gujja S."/>
            <person name="Heiman D."/>
            <person name="Hepburn T."/>
            <person name="Howarth C."/>
            <person name="Jen D."/>
            <person name="Larson L."/>
            <person name="Lewis B."/>
            <person name="Mehta T."/>
            <person name="Park D."/>
            <person name="Pearson M."/>
            <person name="Roberts A."/>
            <person name="Saif S."/>
            <person name="Shenoy N."/>
            <person name="Sisk P."/>
            <person name="Stolte C."/>
            <person name="Sykes S."/>
            <person name="Thomson T."/>
            <person name="Walk T."/>
            <person name="White J."/>
            <person name="Yandava C."/>
            <person name="Burger G."/>
            <person name="Gray M.W."/>
            <person name="Holland P.W.H."/>
            <person name="King N."/>
            <person name="Lang F.B.F."/>
            <person name="Roger A.J."/>
            <person name="Ruiz-Trillo I."/>
            <person name="Lander E."/>
            <person name="Nusbaum C."/>
        </authorList>
    </citation>
    <scope>NUCLEOTIDE SEQUENCE [LARGE SCALE GENOMIC DNA]</scope>
    <source>
        <strain evidence="11 12">DAOM BR117</strain>
    </source>
</reference>
<dbReference type="SUPFAM" id="SSF49562">
    <property type="entry name" value="C2 domain (Calcium/lipid-binding domain, CaLB)"/>
    <property type="match status" value="6"/>
</dbReference>
<dbReference type="CDD" id="cd21678">
    <property type="entry name" value="SMP_TCB"/>
    <property type="match status" value="1"/>
</dbReference>
<dbReference type="InterPro" id="IPR035892">
    <property type="entry name" value="C2_domain_sf"/>
</dbReference>
<dbReference type="Gene3D" id="2.60.40.150">
    <property type="entry name" value="C2 domain"/>
    <property type="match status" value="6"/>
</dbReference>
<keyword evidence="4" id="KW-0446">Lipid-binding</keyword>